<evidence type="ECO:0000256" key="3">
    <source>
        <dbReference type="ARBA" id="ARBA00022771"/>
    </source>
</evidence>
<protein>
    <submittedName>
        <fullName evidence="10">Increased DNA methylation 1-like</fullName>
    </submittedName>
</protein>
<keyword evidence="2" id="KW-0479">Metal-binding</keyword>
<proteinExistence type="predicted"/>
<dbReference type="InterPro" id="IPR032308">
    <property type="entry name" value="TDBD"/>
</dbReference>
<feature type="region of interest" description="Disordered" evidence="7">
    <location>
        <begin position="1499"/>
        <end position="1518"/>
    </location>
</feature>
<gene>
    <name evidence="10" type="ORF">Cni_G24420</name>
</gene>
<evidence type="ECO:0000256" key="1">
    <source>
        <dbReference type="ARBA" id="ARBA00004123"/>
    </source>
</evidence>
<evidence type="ECO:0000259" key="8">
    <source>
        <dbReference type="PROSITE" id="PS50016"/>
    </source>
</evidence>
<dbReference type="Pfam" id="PF00628">
    <property type="entry name" value="PHD"/>
    <property type="match status" value="1"/>
</dbReference>
<evidence type="ECO:0000256" key="7">
    <source>
        <dbReference type="SAM" id="MobiDB-lite"/>
    </source>
</evidence>
<dbReference type="Pfam" id="PF23209">
    <property type="entry name" value="IDM1_C"/>
    <property type="match status" value="1"/>
</dbReference>
<dbReference type="SUPFAM" id="SSF55729">
    <property type="entry name" value="Acyl-CoA N-acyltransferases (Nat)"/>
    <property type="match status" value="1"/>
</dbReference>
<accession>A0AAQ3KVP2</accession>
<sequence>MIEPKLIVGQEIKEDNIMGMLFGQGIDTMATDEFDGSKEEQHIFMDIFNVSVSKAGNHAVALNTTNFQKVENSQSKSIASLNCENSVLNSYVSTKSSSGDTSQTACTDAREVSGSRCFLDNSFSGSLSDPYDTHMKQTKVSSIMHQNYKVVAQSSSLSVTGDEQIDVDGSQNTSSMHMQHQQQLPCFVVETCGRGIQSSYYISKTQEEIDGSDDMDSHNTLVVECKGQEVRYGCIVNETTFVTSPISQESFASGLLLINATATPVETPEEPMYMKQCVEDSSILSSGKNDIASKRALIRELPERLCSHANRLLTDAGWKIEPRVRSDRAKLASYYIAPEEKPVVTSLSQAWKACGRRLYSSSMDFEKEYSGRQWTNIDKFWSDLIETLVYIEKNIQLPRTSISLMKRWQLLDPFIAVVCIDRKIGVLREGKSLKAINSTTFILSGENISVSMDESISKITHLEKLKSSSGGCLNNNGPSAIPPDHAGVADVPRNMEKWQNDHDIQNNSQYKRKKRKISCSSGTQRESLKSLAMHIGNNFQDSRCPHHMRDKESASPNNTVNGSDSTLISTAEDSCSTHSKAFAVGDFLGQGSLTSALGTPTDEPDSCKTSFDRFICIEGNSVLSSVNDKLLVSSGQYKCKSNKKSQNEVRQQTTVISAKRRVYGKDLAEFVFCDKLDLPNHGNAANLMEVVDGRLEMQPSGTNPICKGRLLTFKVRSDLTTEEAIVEDLKSKDSSFSINQPSGSGKKIHKKSKKISEIRACKVDDTCDMKYKEALSIFDFDEKVDDLLEIPCNQENSQTPSCKSNFGCTKQGMSETGESHSMKKLQKNMVKLEAKTSRQHAKKGNLHMSLEDKSANTSIHANIDEGDIACNTNGLTLQIPSQHKSSSSLTKAHHNCTGDTNNAMVGKTTNTEVLCSVGRIPEHNVNQKVVKPKETKACKKNRWKRPRGFRINDDDLLIAAIIKNKDYVSCNDKKGPKLGVSQPKKLKKLESQKGGCKLLLRTPGKSGLSKDGKGIIRGPRTVLCWLIERGVLSLKDVLQYRNPKNNDLVKDGWITRNGILCKCCKEIFSVSAFKTHSGSKIQKPSSNLFLQSGRSYTLCQLQAWSAEYKARKSRTRDMRVEEVDQNDDTCGLCVDGGELICCDNCPSTYHQTCLTMQDLPEGSWYCHNCICKSCGDVVKATKEDSKSSMVLECSQCEHKYHDICVNNRNLTNGQVESGTWFCGRDCKEVYLGLRSRVGILNHLADGFSWTILRCNHDDQKINSTQKIAIMAECNTKLAIALSIMEECFLPMVDPRTGIDMIPHVLYNWGSNFTRLNYRGFYTVVLEKSDEVLSVAPLRVHGVTVAEMPLIATSSEHRRQGMCRRLINAIEKMLKSSKVKMLVLSAVPGLVETWTLHFGFKPIGDVERRQLKHINLMLFPGTELLIKNLEESTTEESGLKSESSLGGDQSSNPHEFRSTDMDTTVQDDENARTDSHDVTSFTASNATGQMEEHDWEQKDLSMSFNGTPNSASEPDENNANISESFCQKTEKLDVCETDNSCLAEDSAPDTLACMLVVSKSSVLPSCSDSSAICSMDNKSSTNHVSVEPIINHSEYEKANRLSQAEATHIVEDVRVLSERSVVEENGFSHSSESK</sequence>
<dbReference type="PROSITE" id="PS50016">
    <property type="entry name" value="ZF_PHD_2"/>
    <property type="match status" value="1"/>
</dbReference>
<evidence type="ECO:0000256" key="4">
    <source>
        <dbReference type="ARBA" id="ARBA00022833"/>
    </source>
</evidence>
<dbReference type="PROSITE" id="PS51186">
    <property type="entry name" value="GNAT"/>
    <property type="match status" value="1"/>
</dbReference>
<dbReference type="InterPro" id="IPR016181">
    <property type="entry name" value="Acyl_CoA_acyltransferase"/>
</dbReference>
<dbReference type="PANTHER" id="PTHR46508">
    <property type="entry name" value="PHD FINGER FAMILY PROTEIN"/>
    <property type="match status" value="1"/>
</dbReference>
<keyword evidence="11" id="KW-1185">Reference proteome</keyword>
<dbReference type="PANTHER" id="PTHR46508:SF2">
    <property type="entry name" value="INCREASED DNA METHYLATION 1"/>
    <property type="match status" value="1"/>
</dbReference>
<evidence type="ECO:0000256" key="2">
    <source>
        <dbReference type="ARBA" id="ARBA00022723"/>
    </source>
</evidence>
<dbReference type="InterPro" id="IPR000182">
    <property type="entry name" value="GNAT_dom"/>
</dbReference>
<feature type="region of interest" description="Disordered" evidence="7">
    <location>
        <begin position="502"/>
        <end position="523"/>
    </location>
</feature>
<evidence type="ECO:0000256" key="6">
    <source>
        <dbReference type="PROSITE-ProRule" id="PRU00146"/>
    </source>
</evidence>
<dbReference type="GO" id="GO:0005634">
    <property type="term" value="C:nucleus"/>
    <property type="evidence" value="ECO:0007669"/>
    <property type="project" value="UniProtKB-SubCell"/>
</dbReference>
<feature type="region of interest" description="Disordered" evidence="7">
    <location>
        <begin position="1434"/>
        <end position="1493"/>
    </location>
</feature>
<evidence type="ECO:0000313" key="11">
    <source>
        <dbReference type="Proteomes" id="UP001327560"/>
    </source>
</evidence>
<dbReference type="Proteomes" id="UP001327560">
    <property type="component" value="Chromosome 8"/>
</dbReference>
<keyword evidence="4" id="KW-0862">Zinc</keyword>
<reference evidence="10 11" key="1">
    <citation type="submission" date="2023-10" db="EMBL/GenBank/DDBJ databases">
        <title>Chromosome-scale genome assembly provides insights into flower coloration mechanisms of Canna indica.</title>
        <authorList>
            <person name="Li C."/>
        </authorList>
    </citation>
    <scope>NUCLEOTIDE SEQUENCE [LARGE SCALE GENOMIC DNA]</scope>
    <source>
        <tissue evidence="10">Flower</tissue>
    </source>
</reference>
<dbReference type="InterPro" id="IPR013083">
    <property type="entry name" value="Znf_RING/FYVE/PHD"/>
</dbReference>
<feature type="compositionally biased region" description="Polar residues" evidence="7">
    <location>
        <begin position="554"/>
        <end position="566"/>
    </location>
</feature>
<dbReference type="InterPro" id="IPR019787">
    <property type="entry name" value="Znf_PHD-finger"/>
</dbReference>
<evidence type="ECO:0000259" key="9">
    <source>
        <dbReference type="PROSITE" id="PS51186"/>
    </source>
</evidence>
<dbReference type="CDD" id="cd15532">
    <property type="entry name" value="PHD2_CHD_II"/>
    <property type="match status" value="1"/>
</dbReference>
<organism evidence="10 11">
    <name type="scientific">Canna indica</name>
    <name type="common">Indian-shot</name>
    <dbReference type="NCBI Taxonomy" id="4628"/>
    <lineage>
        <taxon>Eukaryota</taxon>
        <taxon>Viridiplantae</taxon>
        <taxon>Streptophyta</taxon>
        <taxon>Embryophyta</taxon>
        <taxon>Tracheophyta</taxon>
        <taxon>Spermatophyta</taxon>
        <taxon>Magnoliopsida</taxon>
        <taxon>Liliopsida</taxon>
        <taxon>Zingiberales</taxon>
        <taxon>Cannaceae</taxon>
        <taxon>Canna</taxon>
    </lineage>
</organism>
<dbReference type="SMART" id="SM00249">
    <property type="entry name" value="PHD"/>
    <property type="match status" value="2"/>
</dbReference>
<dbReference type="CDD" id="cd04301">
    <property type="entry name" value="NAT_SF"/>
    <property type="match status" value="1"/>
</dbReference>
<dbReference type="SUPFAM" id="SSF57903">
    <property type="entry name" value="FYVE/PHD zinc finger"/>
    <property type="match status" value="1"/>
</dbReference>
<keyword evidence="5" id="KW-0539">Nucleus</keyword>
<comment type="subcellular location">
    <subcellularLocation>
        <location evidence="1">Nucleus</location>
    </subcellularLocation>
</comment>
<name>A0AAQ3KVP2_9LILI</name>
<dbReference type="Gene3D" id="3.40.630.30">
    <property type="match status" value="1"/>
</dbReference>
<dbReference type="Pfam" id="PF16135">
    <property type="entry name" value="TDBD"/>
    <property type="match status" value="1"/>
</dbReference>
<dbReference type="GO" id="GO:0008270">
    <property type="term" value="F:zinc ion binding"/>
    <property type="evidence" value="ECO:0007669"/>
    <property type="project" value="UniProtKB-KW"/>
</dbReference>
<feature type="domain" description="N-acetyltransferase" evidence="9">
    <location>
        <begin position="1265"/>
        <end position="1429"/>
    </location>
</feature>
<keyword evidence="3 6" id="KW-0863">Zinc-finger</keyword>
<evidence type="ECO:0000256" key="5">
    <source>
        <dbReference type="ARBA" id="ARBA00023242"/>
    </source>
</evidence>
<dbReference type="Gene3D" id="3.30.40.10">
    <property type="entry name" value="Zinc/RING finger domain, C3HC4 (zinc finger)"/>
    <property type="match status" value="2"/>
</dbReference>
<dbReference type="InterPro" id="IPR001965">
    <property type="entry name" value="Znf_PHD"/>
</dbReference>
<feature type="region of interest" description="Disordered" evidence="7">
    <location>
        <begin position="544"/>
        <end position="566"/>
    </location>
</feature>
<evidence type="ECO:0000313" key="10">
    <source>
        <dbReference type="EMBL" id="WOL15639.1"/>
    </source>
</evidence>
<feature type="compositionally biased region" description="Basic and acidic residues" evidence="7">
    <location>
        <begin position="544"/>
        <end position="553"/>
    </location>
</feature>
<dbReference type="GO" id="GO:0016747">
    <property type="term" value="F:acyltransferase activity, transferring groups other than amino-acyl groups"/>
    <property type="evidence" value="ECO:0007669"/>
    <property type="project" value="InterPro"/>
</dbReference>
<feature type="compositionally biased region" description="Polar residues" evidence="7">
    <location>
        <begin position="1477"/>
        <end position="1487"/>
    </location>
</feature>
<dbReference type="EMBL" id="CP136897">
    <property type="protein sequence ID" value="WOL15639.1"/>
    <property type="molecule type" value="Genomic_DNA"/>
</dbReference>
<dbReference type="InterPro" id="IPR011011">
    <property type="entry name" value="Znf_FYVE_PHD"/>
</dbReference>
<feature type="domain" description="PHD-type" evidence="8">
    <location>
        <begin position="1127"/>
        <end position="1172"/>
    </location>
</feature>
<dbReference type="InterPro" id="IPR056511">
    <property type="entry name" value="IDM1_C"/>
</dbReference>